<accession>A0A1M4RX39</accession>
<dbReference type="OrthoDB" id="3296614at2"/>
<reference evidence="2" key="1">
    <citation type="submission" date="2016-09" db="EMBL/GenBank/DDBJ databases">
        <authorList>
            <person name="Strepis N."/>
        </authorList>
    </citation>
    <scope>NUCLEOTIDE SEQUENCE [LARGE SCALE GENOMIC DNA]</scope>
</reference>
<protein>
    <submittedName>
        <fullName evidence="1">Uncharacterized protein</fullName>
    </submittedName>
</protein>
<dbReference type="STRING" id="1892869.ACGLYG10_0672"/>
<dbReference type="EMBL" id="FQTT01000002">
    <property type="protein sequence ID" value="SHE24470.1"/>
    <property type="molecule type" value="Genomic_DNA"/>
</dbReference>
<evidence type="ECO:0000313" key="1">
    <source>
        <dbReference type="EMBL" id="SHE24470.1"/>
    </source>
</evidence>
<dbReference type="Proteomes" id="UP000184291">
    <property type="component" value="Unassembled WGS sequence"/>
</dbReference>
<organism evidence="1 2">
    <name type="scientific">Actinomyces glycerinitolerans</name>
    <dbReference type="NCBI Taxonomy" id="1892869"/>
    <lineage>
        <taxon>Bacteria</taxon>
        <taxon>Bacillati</taxon>
        <taxon>Actinomycetota</taxon>
        <taxon>Actinomycetes</taxon>
        <taxon>Actinomycetales</taxon>
        <taxon>Actinomycetaceae</taxon>
        <taxon>Actinomyces</taxon>
    </lineage>
</organism>
<keyword evidence="2" id="KW-1185">Reference proteome</keyword>
<name>A0A1M4RX39_9ACTO</name>
<dbReference type="AlphaFoldDB" id="A0A1M4RX39"/>
<sequence length="122" mass="13098">MSRTTHIEARGASGSSRRVLFGDVKPYAVPDSLDDLRGPASGSIDLPHALLWAPGGGHVDLDEDGGVNLAYRVAIAEGTVADQVAILNRDRLVSVWSELLLPRRARELWEVRFPQLGGGKSA</sequence>
<dbReference type="RefSeq" id="WP_073327968.1">
    <property type="nucleotide sequence ID" value="NZ_FQTT01000002.1"/>
</dbReference>
<evidence type="ECO:0000313" key="2">
    <source>
        <dbReference type="Proteomes" id="UP000184291"/>
    </source>
</evidence>
<gene>
    <name evidence="1" type="ORF">ACGLYG10_0672</name>
</gene>
<proteinExistence type="predicted"/>